<feature type="region of interest" description="Disordered" evidence="4">
    <location>
        <begin position="110"/>
        <end position="132"/>
    </location>
</feature>
<evidence type="ECO:0000256" key="1">
    <source>
        <dbReference type="ARBA" id="ARBA00022723"/>
    </source>
</evidence>
<keyword evidence="3" id="KW-0106">Calcium</keyword>
<evidence type="ECO:0000313" key="7">
    <source>
        <dbReference type="EMBL" id="CAI5444456.1"/>
    </source>
</evidence>
<evidence type="ECO:0000256" key="3">
    <source>
        <dbReference type="ARBA" id="ARBA00022837"/>
    </source>
</evidence>
<organism evidence="7 8">
    <name type="scientific">Caenorhabditis angaria</name>
    <dbReference type="NCBI Taxonomy" id="860376"/>
    <lineage>
        <taxon>Eukaryota</taxon>
        <taxon>Metazoa</taxon>
        <taxon>Ecdysozoa</taxon>
        <taxon>Nematoda</taxon>
        <taxon>Chromadorea</taxon>
        <taxon>Rhabditida</taxon>
        <taxon>Rhabditina</taxon>
        <taxon>Rhabditomorpha</taxon>
        <taxon>Rhabditoidea</taxon>
        <taxon>Rhabditidae</taxon>
        <taxon>Peloderinae</taxon>
        <taxon>Caenorhabditis</taxon>
    </lineage>
</organism>
<dbReference type="SMART" id="SM00054">
    <property type="entry name" value="EFh"/>
    <property type="match status" value="2"/>
</dbReference>
<keyword evidence="8" id="KW-1185">Reference proteome</keyword>
<evidence type="ECO:0000259" key="6">
    <source>
        <dbReference type="PROSITE" id="PS50222"/>
    </source>
</evidence>
<evidence type="ECO:0000259" key="5">
    <source>
        <dbReference type="PROSITE" id="PS50081"/>
    </source>
</evidence>
<dbReference type="PROSITE" id="PS00018">
    <property type="entry name" value="EF_HAND_1"/>
    <property type="match status" value="2"/>
</dbReference>
<dbReference type="InterPro" id="IPR029477">
    <property type="entry name" value="DAG_kinase_typeI_N"/>
</dbReference>
<evidence type="ECO:0000313" key="8">
    <source>
        <dbReference type="Proteomes" id="UP001152747"/>
    </source>
</evidence>
<dbReference type="Gene3D" id="3.30.60.20">
    <property type="match status" value="1"/>
</dbReference>
<sequence length="413" mass="46330">MLLSPDQFSRLSEYAAYSRRKLKDMLSDFQADGKFYAYLSNDGQTINFDGFRAFILDLFGTDLPSDLVDQLFLSFSKPPTKERRTSLFEDAIHTVKAKFSESLSGRMERLNLSSCPPSSSSGAQNSDRSGHQNGCGNEQLVCIPEDGTLTLVENSLHQGTFLFPDVVAISPPSPAHSSSSATNSTEPRIPLKPLICTLSLLEADTPENKLDVVFHIYDSDGNGYLDKSEIDGIIEQMMNVARYQQWDTIELEQIIRQMMVDIDYDNDGIVSFDEWRRGGLTNIPLLVLLGFDTEMKEDGSHVWKLRHFSKPTYCNACCSILVGWGGKQGLSCSLCKYTVHERCVRSASNNCIRTYSSRQQDKLYHHWQDANATAKCVKCRTTVGVFQGKGCRWCHNYVSLKRSALAVCVSLRL</sequence>
<dbReference type="SUPFAM" id="SSF47473">
    <property type="entry name" value="EF-hand"/>
    <property type="match status" value="2"/>
</dbReference>
<dbReference type="SMART" id="SM00109">
    <property type="entry name" value="C1"/>
    <property type="match status" value="1"/>
</dbReference>
<dbReference type="InterPro" id="IPR038199">
    <property type="entry name" value="DGK_typeI_N_sf"/>
</dbReference>
<dbReference type="PROSITE" id="PS50081">
    <property type="entry name" value="ZF_DAG_PE_2"/>
    <property type="match status" value="1"/>
</dbReference>
<dbReference type="InterPro" id="IPR011992">
    <property type="entry name" value="EF-hand-dom_pair"/>
</dbReference>
<dbReference type="Gene3D" id="1.10.238.10">
    <property type="entry name" value="EF-hand"/>
    <property type="match status" value="1"/>
</dbReference>
<dbReference type="InterPro" id="IPR020454">
    <property type="entry name" value="DAG/PE-bd"/>
</dbReference>
<dbReference type="PROSITE" id="PS50222">
    <property type="entry name" value="EF_HAND_2"/>
    <property type="match status" value="2"/>
</dbReference>
<dbReference type="PANTHER" id="PTHR11255:SF48">
    <property type="entry name" value="DIACYLGLYCEROL KINASE 1"/>
    <property type="match status" value="1"/>
</dbReference>
<evidence type="ECO:0000256" key="4">
    <source>
        <dbReference type="SAM" id="MobiDB-lite"/>
    </source>
</evidence>
<dbReference type="SUPFAM" id="SSF57889">
    <property type="entry name" value="Cysteine-rich domain"/>
    <property type="match status" value="1"/>
</dbReference>
<dbReference type="FunFam" id="3.30.60.20:FF:000089">
    <property type="entry name" value="Diacylglycerol kinase"/>
    <property type="match status" value="1"/>
</dbReference>
<dbReference type="EMBL" id="CANHGI010000003">
    <property type="protein sequence ID" value="CAI5444456.1"/>
    <property type="molecule type" value="Genomic_DNA"/>
</dbReference>
<dbReference type="GO" id="GO:0007165">
    <property type="term" value="P:signal transduction"/>
    <property type="evidence" value="ECO:0007669"/>
    <property type="project" value="InterPro"/>
</dbReference>
<dbReference type="AlphaFoldDB" id="A0A9P1IHY7"/>
<feature type="domain" description="EF-hand" evidence="6">
    <location>
        <begin position="250"/>
        <end position="285"/>
    </location>
</feature>
<dbReference type="Pfam" id="PF00130">
    <property type="entry name" value="C1_1"/>
    <property type="match status" value="1"/>
</dbReference>
<evidence type="ECO:0008006" key="9">
    <source>
        <dbReference type="Google" id="ProtNLM"/>
    </source>
</evidence>
<dbReference type="InterPro" id="IPR002219">
    <property type="entry name" value="PKC_DAG/PE"/>
</dbReference>
<reference evidence="7" key="1">
    <citation type="submission" date="2022-11" db="EMBL/GenBank/DDBJ databases">
        <authorList>
            <person name="Kikuchi T."/>
        </authorList>
    </citation>
    <scope>NUCLEOTIDE SEQUENCE</scope>
    <source>
        <strain evidence="7">PS1010</strain>
    </source>
</reference>
<dbReference type="PROSITE" id="PS00479">
    <property type="entry name" value="ZF_DAG_PE_1"/>
    <property type="match status" value="1"/>
</dbReference>
<dbReference type="InterPro" id="IPR037607">
    <property type="entry name" value="DGK"/>
</dbReference>
<dbReference type="FunFam" id="1.10.238.10:FF:000590">
    <property type="entry name" value="Diacylglycerol kinase"/>
    <property type="match status" value="1"/>
</dbReference>
<dbReference type="InterPro" id="IPR002048">
    <property type="entry name" value="EF_hand_dom"/>
</dbReference>
<evidence type="ECO:0000256" key="2">
    <source>
        <dbReference type="ARBA" id="ARBA00022833"/>
    </source>
</evidence>
<dbReference type="Proteomes" id="UP001152747">
    <property type="component" value="Unassembled WGS sequence"/>
</dbReference>
<gene>
    <name evidence="7" type="ORF">CAMP_LOCUS7093</name>
</gene>
<dbReference type="InterPro" id="IPR046349">
    <property type="entry name" value="C1-like_sf"/>
</dbReference>
<dbReference type="Pfam" id="PF13499">
    <property type="entry name" value="EF-hand_7"/>
    <property type="match status" value="1"/>
</dbReference>
<feature type="compositionally biased region" description="Polar residues" evidence="4">
    <location>
        <begin position="122"/>
        <end position="132"/>
    </location>
</feature>
<proteinExistence type="predicted"/>
<dbReference type="PANTHER" id="PTHR11255">
    <property type="entry name" value="DIACYLGLYCEROL KINASE"/>
    <property type="match status" value="1"/>
</dbReference>
<dbReference type="OrthoDB" id="242257at2759"/>
<comment type="caution">
    <text evidence="7">The sequence shown here is derived from an EMBL/GenBank/DDBJ whole genome shotgun (WGS) entry which is preliminary data.</text>
</comment>
<name>A0A9P1IHY7_9PELO</name>
<feature type="domain" description="Phorbol-ester/DAG-type" evidence="5">
    <location>
        <begin position="300"/>
        <end position="351"/>
    </location>
</feature>
<dbReference type="GO" id="GO:0005886">
    <property type="term" value="C:plasma membrane"/>
    <property type="evidence" value="ECO:0007669"/>
    <property type="project" value="TreeGrafter"/>
</dbReference>
<dbReference type="GO" id="GO:0005509">
    <property type="term" value="F:calcium ion binding"/>
    <property type="evidence" value="ECO:0007669"/>
    <property type="project" value="InterPro"/>
</dbReference>
<accession>A0A9P1IHY7</accession>
<dbReference type="Pfam" id="PF14513">
    <property type="entry name" value="DAG_kinase_N"/>
    <property type="match status" value="1"/>
</dbReference>
<dbReference type="InterPro" id="IPR018247">
    <property type="entry name" value="EF_Hand_1_Ca_BS"/>
</dbReference>
<dbReference type="Gene3D" id="1.10.238.110">
    <property type="entry name" value="Diacylglycerol kinase alpha"/>
    <property type="match status" value="1"/>
</dbReference>
<dbReference type="PRINTS" id="PR00008">
    <property type="entry name" value="DAGPEDOMAIN"/>
</dbReference>
<keyword evidence="2" id="KW-0862">Zinc</keyword>
<protein>
    <recommendedName>
        <fullName evidence="9">Diacylglycerol kinase</fullName>
    </recommendedName>
</protein>
<dbReference type="CDD" id="cd00051">
    <property type="entry name" value="EFh"/>
    <property type="match status" value="1"/>
</dbReference>
<dbReference type="CDD" id="cd20799">
    <property type="entry name" value="C1_DGK_typeI_rpt1"/>
    <property type="match status" value="1"/>
</dbReference>
<feature type="domain" description="EF-hand" evidence="6">
    <location>
        <begin position="205"/>
        <end position="240"/>
    </location>
</feature>
<dbReference type="GO" id="GO:0004143">
    <property type="term" value="F:ATP-dependent diacylglycerol kinase activity"/>
    <property type="evidence" value="ECO:0007669"/>
    <property type="project" value="InterPro"/>
</dbReference>
<keyword evidence="1" id="KW-0479">Metal-binding</keyword>